<comment type="caution">
    <text evidence="12">Lacks conserved residue(s) required for the propagation of feature annotation.</text>
</comment>
<feature type="domain" description="Carbohydrate kinase PfkB" evidence="13">
    <location>
        <begin position="2"/>
        <end position="289"/>
    </location>
</feature>
<comment type="subunit">
    <text evidence="12">Homodimer.</text>
</comment>
<evidence type="ECO:0000256" key="5">
    <source>
        <dbReference type="ARBA" id="ARBA00022723"/>
    </source>
</evidence>
<dbReference type="EMBL" id="PEMN01000392">
    <property type="protein sequence ID" value="RTI13681.1"/>
    <property type="molecule type" value="Genomic_DNA"/>
</dbReference>
<evidence type="ECO:0000256" key="6">
    <source>
        <dbReference type="ARBA" id="ARBA00022741"/>
    </source>
</evidence>
<feature type="binding site" evidence="12">
    <location>
        <position position="244"/>
    </location>
    <ligand>
        <name>K(+)</name>
        <dbReference type="ChEBI" id="CHEBI:29103"/>
    </ligand>
</feature>
<feature type="binding site" evidence="12">
    <location>
        <position position="283"/>
    </location>
    <ligand>
        <name>K(+)</name>
        <dbReference type="ChEBI" id="CHEBI:29103"/>
    </ligand>
</feature>
<reference evidence="14 15" key="1">
    <citation type="journal article" date="2019" name="Extremophiles">
        <title>Biogeography of thermophiles and predominance of Thermus scotoductus in domestic water heaters.</title>
        <authorList>
            <person name="Wilpiszeski R.L."/>
            <person name="Zhang Z."/>
            <person name="House C.H."/>
        </authorList>
    </citation>
    <scope>NUCLEOTIDE SEQUENCE [LARGE SCALE GENOMIC DNA]</scope>
    <source>
        <strain evidence="14 15">10_S10</strain>
    </source>
</reference>
<keyword evidence="4 12" id="KW-0808">Transferase</keyword>
<sequence>MILVVGSLNMDLVLRVKRLPRPGETVLGEDYETHPGGKGANQAVAIARLGGKVRMLGRVGEDPFGQALKSGLAQEGVDVTWVLETPGPSGTAFILVDPEGQNQIAVAPGANARLVPEDLPITAFQGVGVVLLQLEIPLETVVRAATLGRKAGARILLNAAPAHALPSEILQSVDLLLVNEVEAAQLAEASPPRTPEEALALARQLRGRAPQAQVVLTLGAQGAVWSGTEEGHFPAFPVRAVDTTAAGDAFAGALALGLAEGQNMRAALRFANAAGALATTRPGAQPSLPFRDEVEALLFGR</sequence>
<comment type="activity regulation">
    <text evidence="12">Activated by a monovalent cation that binds near, but not in, the active site. The most likely occupant of the site in vivo is potassium. Ion binding induces a conformational change that may alter substrate affinity.</text>
</comment>
<dbReference type="GO" id="GO:0005829">
    <property type="term" value="C:cytosol"/>
    <property type="evidence" value="ECO:0007669"/>
    <property type="project" value="TreeGrafter"/>
</dbReference>
<comment type="subcellular location">
    <subcellularLocation>
        <location evidence="12">Cytoplasm</location>
    </subcellularLocation>
</comment>
<evidence type="ECO:0000256" key="3">
    <source>
        <dbReference type="ARBA" id="ARBA00016943"/>
    </source>
</evidence>
<keyword evidence="6 12" id="KW-0547">Nucleotide-binding</keyword>
<feature type="active site" description="Proton acceptor" evidence="12">
    <location>
        <position position="248"/>
    </location>
</feature>
<evidence type="ECO:0000313" key="15">
    <source>
        <dbReference type="Proteomes" id="UP000288073"/>
    </source>
</evidence>
<keyword evidence="9 12" id="KW-0460">Magnesium</keyword>
<comment type="similarity">
    <text evidence="1">Belongs to the carbohydrate kinase pfkB family.</text>
</comment>
<evidence type="ECO:0000256" key="1">
    <source>
        <dbReference type="ARBA" id="ARBA00005380"/>
    </source>
</evidence>
<comment type="cofactor">
    <cofactor evidence="12">
        <name>Mg(2+)</name>
        <dbReference type="ChEBI" id="CHEBI:18420"/>
    </cofactor>
    <text evidence="12">Requires a divalent cation, most likely magnesium in vivo, as an electrophilic catalyst to aid phosphoryl group transfer. It is the chelate of the metal and the nucleotide that is the actual substrate.</text>
</comment>
<evidence type="ECO:0000256" key="4">
    <source>
        <dbReference type="ARBA" id="ARBA00022679"/>
    </source>
</evidence>
<keyword evidence="10 12" id="KW-0630">Potassium</keyword>
<dbReference type="PROSITE" id="PS00584">
    <property type="entry name" value="PFKB_KINASES_2"/>
    <property type="match status" value="1"/>
</dbReference>
<dbReference type="Pfam" id="PF00294">
    <property type="entry name" value="PfkB"/>
    <property type="match status" value="1"/>
</dbReference>
<evidence type="ECO:0000256" key="2">
    <source>
        <dbReference type="ARBA" id="ARBA00012035"/>
    </source>
</evidence>
<feature type="binding site" evidence="12">
    <location>
        <position position="242"/>
    </location>
    <ligand>
        <name>K(+)</name>
        <dbReference type="ChEBI" id="CHEBI:29103"/>
    </ligand>
</feature>
<name>A0A430UWK9_THESC</name>
<feature type="binding site" evidence="12">
    <location>
        <position position="281"/>
    </location>
    <ligand>
        <name>K(+)</name>
        <dbReference type="ChEBI" id="CHEBI:29103"/>
    </ligand>
</feature>
<comment type="caution">
    <text evidence="14">The sequence shown here is derived from an EMBL/GenBank/DDBJ whole genome shotgun (WGS) entry which is preliminary data.</text>
</comment>
<evidence type="ECO:0000256" key="9">
    <source>
        <dbReference type="ARBA" id="ARBA00022842"/>
    </source>
</evidence>
<protein>
    <recommendedName>
        <fullName evidence="3 12">Ribokinase</fullName>
        <shortName evidence="12">RK</shortName>
        <ecNumber evidence="2 12">2.7.1.15</ecNumber>
    </recommendedName>
</protein>
<dbReference type="NCBIfam" id="TIGR02152">
    <property type="entry name" value="D_ribokin_bact"/>
    <property type="match status" value="1"/>
</dbReference>
<dbReference type="Proteomes" id="UP000288073">
    <property type="component" value="Unassembled WGS sequence"/>
</dbReference>
<evidence type="ECO:0000256" key="11">
    <source>
        <dbReference type="ARBA" id="ARBA00023277"/>
    </source>
</evidence>
<proteinExistence type="inferred from homology"/>
<dbReference type="GO" id="GO:0046872">
    <property type="term" value="F:metal ion binding"/>
    <property type="evidence" value="ECO:0007669"/>
    <property type="project" value="UniProtKB-KW"/>
</dbReference>
<feature type="binding site" evidence="12">
    <location>
        <position position="278"/>
    </location>
    <ligand>
        <name>K(+)</name>
        <dbReference type="ChEBI" id="CHEBI:29103"/>
    </ligand>
</feature>
<gene>
    <name evidence="12 14" type="primary">rbsK</name>
    <name evidence="14" type="ORF">CSW23_13190</name>
</gene>
<evidence type="ECO:0000256" key="10">
    <source>
        <dbReference type="ARBA" id="ARBA00022958"/>
    </source>
</evidence>
<dbReference type="GO" id="GO:0004747">
    <property type="term" value="F:ribokinase activity"/>
    <property type="evidence" value="ECO:0007669"/>
    <property type="project" value="UniProtKB-UniRule"/>
</dbReference>
<dbReference type="Gene3D" id="3.40.1190.20">
    <property type="match status" value="1"/>
</dbReference>
<keyword evidence="5 12" id="KW-0479">Metal-binding</keyword>
<feature type="binding site" evidence="12">
    <location>
        <begin position="247"/>
        <end position="248"/>
    </location>
    <ligand>
        <name>ATP</name>
        <dbReference type="ChEBI" id="CHEBI:30616"/>
    </ligand>
</feature>
<keyword evidence="11 12" id="KW-0119">Carbohydrate metabolism</keyword>
<evidence type="ECO:0000259" key="13">
    <source>
        <dbReference type="Pfam" id="PF00294"/>
    </source>
</evidence>
<feature type="binding site" evidence="12">
    <location>
        <position position="272"/>
    </location>
    <ligand>
        <name>ATP</name>
        <dbReference type="ChEBI" id="CHEBI:30616"/>
    </ligand>
</feature>
<organism evidence="14 15">
    <name type="scientific">Thermus scotoductus</name>
    <dbReference type="NCBI Taxonomy" id="37636"/>
    <lineage>
        <taxon>Bacteria</taxon>
        <taxon>Thermotogati</taxon>
        <taxon>Deinococcota</taxon>
        <taxon>Deinococci</taxon>
        <taxon>Thermales</taxon>
        <taxon>Thermaceae</taxon>
        <taxon>Thermus</taxon>
    </lineage>
</organism>
<dbReference type="InterPro" id="IPR011877">
    <property type="entry name" value="Ribokinase"/>
</dbReference>
<dbReference type="SUPFAM" id="SSF53613">
    <property type="entry name" value="Ribokinase-like"/>
    <property type="match status" value="1"/>
</dbReference>
<dbReference type="CDD" id="cd01174">
    <property type="entry name" value="ribokinase"/>
    <property type="match status" value="1"/>
</dbReference>
<feature type="binding site" evidence="12">
    <location>
        <begin position="9"/>
        <end position="11"/>
    </location>
    <ligand>
        <name>substrate</name>
    </ligand>
</feature>
<keyword evidence="7 12" id="KW-0418">Kinase</keyword>
<dbReference type="PRINTS" id="PR00990">
    <property type="entry name" value="RIBOKINASE"/>
</dbReference>
<dbReference type="GO" id="GO:0019303">
    <property type="term" value="P:D-ribose catabolic process"/>
    <property type="evidence" value="ECO:0007669"/>
    <property type="project" value="UniProtKB-UniRule"/>
</dbReference>
<accession>A0A430UWK9</accession>
<evidence type="ECO:0000313" key="14">
    <source>
        <dbReference type="EMBL" id="RTI13681.1"/>
    </source>
</evidence>
<feature type="binding site" evidence="12">
    <location>
        <position position="135"/>
    </location>
    <ligand>
        <name>substrate</name>
    </ligand>
</feature>
<feature type="binding site" evidence="12">
    <location>
        <position position="248"/>
    </location>
    <ligand>
        <name>substrate</name>
    </ligand>
</feature>
<dbReference type="EC" id="2.7.1.15" evidence="2 12"/>
<dbReference type="InterPro" id="IPR002139">
    <property type="entry name" value="Ribo/fructo_kinase"/>
</dbReference>
<evidence type="ECO:0000256" key="12">
    <source>
        <dbReference type="HAMAP-Rule" id="MF_01987"/>
    </source>
</evidence>
<keyword evidence="8 12" id="KW-0067">ATP-binding</keyword>
<comment type="catalytic activity">
    <reaction evidence="12">
        <text>D-ribose + ATP = D-ribose 5-phosphate + ADP + H(+)</text>
        <dbReference type="Rhea" id="RHEA:13697"/>
        <dbReference type="ChEBI" id="CHEBI:15378"/>
        <dbReference type="ChEBI" id="CHEBI:30616"/>
        <dbReference type="ChEBI" id="CHEBI:47013"/>
        <dbReference type="ChEBI" id="CHEBI:78346"/>
        <dbReference type="ChEBI" id="CHEBI:456216"/>
        <dbReference type="EC" id="2.7.1.15"/>
    </reaction>
</comment>
<dbReference type="HAMAP" id="MF_01987">
    <property type="entry name" value="Ribokinase"/>
    <property type="match status" value="1"/>
</dbReference>
<comment type="pathway">
    <text evidence="12">Carbohydrate metabolism; D-ribose degradation; D-ribose 5-phosphate from beta-D-ribopyranose: step 2/2.</text>
</comment>
<dbReference type="InterPro" id="IPR002173">
    <property type="entry name" value="Carboh/pur_kinase_PfkB_CS"/>
</dbReference>
<feature type="binding site" evidence="12">
    <location>
        <begin position="37"/>
        <end position="41"/>
    </location>
    <ligand>
        <name>substrate</name>
    </ligand>
</feature>
<dbReference type="InterPro" id="IPR011611">
    <property type="entry name" value="PfkB_dom"/>
</dbReference>
<dbReference type="PANTHER" id="PTHR10584:SF166">
    <property type="entry name" value="RIBOKINASE"/>
    <property type="match status" value="1"/>
</dbReference>
<feature type="binding site" evidence="12">
    <location>
        <begin position="217"/>
        <end position="222"/>
    </location>
    <ligand>
        <name>ATP</name>
        <dbReference type="ChEBI" id="CHEBI:30616"/>
    </ligand>
</feature>
<dbReference type="PANTHER" id="PTHR10584">
    <property type="entry name" value="SUGAR KINASE"/>
    <property type="match status" value="1"/>
</dbReference>
<keyword evidence="12" id="KW-0963">Cytoplasm</keyword>
<dbReference type="UniPathway" id="UPA00916">
    <property type="reaction ID" value="UER00889"/>
</dbReference>
<dbReference type="RefSeq" id="WP_126207091.1">
    <property type="nucleotide sequence ID" value="NZ_PEMF01000419.1"/>
</dbReference>
<comment type="similarity">
    <text evidence="12">Belongs to the carbohydrate kinase PfkB family. Ribokinase subfamily.</text>
</comment>
<evidence type="ECO:0000256" key="7">
    <source>
        <dbReference type="ARBA" id="ARBA00022777"/>
    </source>
</evidence>
<dbReference type="AlphaFoldDB" id="A0A430UWK9"/>
<feature type="binding site" evidence="12">
    <location>
        <position position="287"/>
    </location>
    <ligand>
        <name>K(+)</name>
        <dbReference type="ChEBI" id="CHEBI:29103"/>
    </ligand>
</feature>
<dbReference type="PROSITE" id="PS00583">
    <property type="entry name" value="PFKB_KINASES_1"/>
    <property type="match status" value="1"/>
</dbReference>
<feature type="binding site" evidence="12">
    <location>
        <position position="179"/>
    </location>
    <ligand>
        <name>ATP</name>
        <dbReference type="ChEBI" id="CHEBI:30616"/>
    </ligand>
</feature>
<dbReference type="GO" id="GO:0005524">
    <property type="term" value="F:ATP binding"/>
    <property type="evidence" value="ECO:0007669"/>
    <property type="project" value="UniProtKB-UniRule"/>
</dbReference>
<dbReference type="InterPro" id="IPR029056">
    <property type="entry name" value="Ribokinase-like"/>
</dbReference>
<comment type="function">
    <text evidence="12">Catalyzes the phosphorylation of ribose at O-5 in a reaction requiring ATP and magnesium. The resulting D-ribose-5-phosphate can then be used either for sythesis of nucleotides, histidine, and tryptophan, or as a component of the pentose phosphate pathway.</text>
</comment>
<evidence type="ECO:0000256" key="8">
    <source>
        <dbReference type="ARBA" id="ARBA00022840"/>
    </source>
</evidence>